<dbReference type="PANTHER" id="PTHR21310">
    <property type="entry name" value="AMINOGLYCOSIDE PHOSPHOTRANSFERASE-RELATED-RELATED"/>
    <property type="match status" value="1"/>
</dbReference>
<reference evidence="1" key="1">
    <citation type="submission" date="2021-03" db="EMBL/GenBank/DDBJ databases">
        <authorList>
            <person name="Tagirdzhanova G."/>
        </authorList>
    </citation>
    <scope>NUCLEOTIDE SEQUENCE</scope>
</reference>
<dbReference type="EMBL" id="CAJPDR010000415">
    <property type="protein sequence ID" value="CAF9935700.1"/>
    <property type="molecule type" value="Genomic_DNA"/>
</dbReference>
<evidence type="ECO:0000313" key="2">
    <source>
        <dbReference type="Proteomes" id="UP000664203"/>
    </source>
</evidence>
<name>A0A8H3G4M4_9LECA</name>
<keyword evidence="2" id="KW-1185">Reference proteome</keyword>
<proteinExistence type="predicted"/>
<dbReference type="PANTHER" id="PTHR21310:SF15">
    <property type="entry name" value="AMINOGLYCOSIDE PHOSPHOTRANSFERASE DOMAIN-CONTAINING PROTEIN"/>
    <property type="match status" value="1"/>
</dbReference>
<dbReference type="InterPro" id="IPR051678">
    <property type="entry name" value="AGP_Transferase"/>
</dbReference>
<accession>A0A8H3G4M4</accession>
<dbReference type="OrthoDB" id="5327538at2759"/>
<evidence type="ECO:0008006" key="3">
    <source>
        <dbReference type="Google" id="ProtNLM"/>
    </source>
</evidence>
<comment type="caution">
    <text evidence="1">The sequence shown here is derived from an EMBL/GenBank/DDBJ whole genome shotgun (WGS) entry which is preliminary data.</text>
</comment>
<organism evidence="1 2">
    <name type="scientific">Alectoria fallacina</name>
    <dbReference type="NCBI Taxonomy" id="1903189"/>
    <lineage>
        <taxon>Eukaryota</taxon>
        <taxon>Fungi</taxon>
        <taxon>Dikarya</taxon>
        <taxon>Ascomycota</taxon>
        <taxon>Pezizomycotina</taxon>
        <taxon>Lecanoromycetes</taxon>
        <taxon>OSLEUM clade</taxon>
        <taxon>Lecanoromycetidae</taxon>
        <taxon>Lecanorales</taxon>
        <taxon>Lecanorineae</taxon>
        <taxon>Parmeliaceae</taxon>
        <taxon>Alectoria</taxon>
    </lineage>
</organism>
<protein>
    <recommendedName>
        <fullName evidence="3">Aminoglycoside phosphotransferase domain-containing protein</fullName>
    </recommendedName>
</protein>
<dbReference type="Proteomes" id="UP000664203">
    <property type="component" value="Unassembled WGS sequence"/>
</dbReference>
<sequence>MSNLEFSRDVIKQAAKAEKDTEPDAYYTAYDSAKAKHILTRLHRINTTALVALASRLRNGISCTIPALVPDDLGHLNVEAVLGQTGGQNCNIDVQFQDGTVWLARIDRVHLVWDKTTPAQRTKVIEQLADILLALEKHPFRSTGSMFPSDGSSKICGFAQAQLFDTPNAPLGPFNTLESSLRAMLAQQMRLIANGELSSLAVDNYLSHCWRMDMIPEVLSLDNDAGFFLKHFDDKGDHVLVYEDFNITIIIDWEFASAEPKALAFSSPCMLWPVGDFYDGSNRLSPEEMELAAAFEHRGRNDMAYLVRNGRKMQRYLFFNGGGVSQEQEEFEAMFQGLRAAWAGGECQPGSYQTWKAEALEKYAGDEQLVHLLRRRDTR</sequence>
<evidence type="ECO:0000313" key="1">
    <source>
        <dbReference type="EMBL" id="CAF9935700.1"/>
    </source>
</evidence>
<gene>
    <name evidence="1" type="ORF">ALECFALPRED_006524</name>
</gene>
<dbReference type="AlphaFoldDB" id="A0A8H3G4M4"/>